<dbReference type="InterPro" id="IPR001611">
    <property type="entry name" value="Leu-rich_rpt"/>
</dbReference>
<organism evidence="2">
    <name type="scientific">Spongospora subterranea</name>
    <dbReference type="NCBI Taxonomy" id="70186"/>
    <lineage>
        <taxon>Eukaryota</taxon>
        <taxon>Sar</taxon>
        <taxon>Rhizaria</taxon>
        <taxon>Endomyxa</taxon>
        <taxon>Phytomyxea</taxon>
        <taxon>Plasmodiophorida</taxon>
        <taxon>Plasmodiophoridae</taxon>
        <taxon>Spongospora</taxon>
    </lineage>
</organism>
<proteinExistence type="predicted"/>
<dbReference type="InterPro" id="IPR032675">
    <property type="entry name" value="LRR_dom_sf"/>
</dbReference>
<sequence length="388" mass="42043">MAATNMIRMRIAGEDGALEYFLEQYRVKCDQFGDDPHPLILRRIQDAIQSGIAQLDLSLNGSSLLTDQKISDDDVFSLSESLATFPDAPINSIDLSVNAIKNNGAKALGVMLKSTQTLALLNLRSNDIEDVGGLALAHALEGQRTITQLNLNGNPIGDAGMAGLAKTLSRPSCALRDVDWGNTDMGINALIQILRALQSNTSVEMLRIGNPRITTIDDEPSRHISTMLTLNKSLRLLDISKHRIRDQGIDWVLQGLSKNTSLTSLELRCNEIGPGGATLIAQYLGGGRCHLKELGLAGNRLTDLGGQAIALALQSNVTLERLDMSYTSIGELTHLALAKIFSPPCSSTIISLKLWGTHFTPNSGTVWRNAISCASQLEHYDFAPFIQE</sequence>
<accession>A0A0H5QHL5</accession>
<dbReference type="PANTHER" id="PTHR24111:SF0">
    <property type="entry name" value="LEUCINE-RICH REPEAT-CONTAINING PROTEIN"/>
    <property type="match status" value="1"/>
</dbReference>
<evidence type="ECO:0000256" key="1">
    <source>
        <dbReference type="ARBA" id="ARBA00022737"/>
    </source>
</evidence>
<protein>
    <submittedName>
        <fullName evidence="2">Uncharacterized protein</fullName>
    </submittedName>
</protein>
<dbReference type="InterPro" id="IPR052201">
    <property type="entry name" value="LRR-containing_regulator"/>
</dbReference>
<keyword evidence="1" id="KW-0677">Repeat</keyword>
<dbReference type="AlphaFoldDB" id="A0A0H5QHL5"/>
<reference evidence="2" key="1">
    <citation type="submission" date="2015-04" db="EMBL/GenBank/DDBJ databases">
        <title>The genome sequence of the plant pathogenic Rhizarian Plasmodiophora brassicae reveals insights in its biotrophic life cycle and the origin of chitin synthesis.</title>
        <authorList>
            <person name="Schwelm A."/>
            <person name="Fogelqvist J."/>
            <person name="Knaust A."/>
            <person name="Julke S."/>
            <person name="Lilja T."/>
            <person name="Dhandapani V."/>
            <person name="Bonilla-Rosso G."/>
            <person name="Karlsson M."/>
            <person name="Shevchenko A."/>
            <person name="Choi S.R."/>
            <person name="Kim H.G."/>
            <person name="Park J.Y."/>
            <person name="Lim Y.P."/>
            <person name="Ludwig-Muller J."/>
            <person name="Dixelius C."/>
        </authorList>
    </citation>
    <scope>NUCLEOTIDE SEQUENCE</scope>
    <source>
        <tissue evidence="2">Potato root galls</tissue>
    </source>
</reference>
<dbReference type="SMART" id="SM00368">
    <property type="entry name" value="LRR_RI"/>
    <property type="match status" value="7"/>
</dbReference>
<dbReference type="SUPFAM" id="SSF52047">
    <property type="entry name" value="RNI-like"/>
    <property type="match status" value="1"/>
</dbReference>
<dbReference type="Pfam" id="PF13516">
    <property type="entry name" value="LRR_6"/>
    <property type="match status" value="4"/>
</dbReference>
<dbReference type="Gene3D" id="3.80.10.10">
    <property type="entry name" value="Ribonuclease Inhibitor"/>
    <property type="match status" value="4"/>
</dbReference>
<name>A0A0H5QHL5_9EUKA</name>
<dbReference type="PANTHER" id="PTHR24111">
    <property type="entry name" value="LEUCINE-RICH REPEAT-CONTAINING PROTEIN 34"/>
    <property type="match status" value="1"/>
</dbReference>
<dbReference type="EMBL" id="HACM01000359">
    <property type="protein sequence ID" value="CRZ00801.1"/>
    <property type="molecule type" value="Transcribed_RNA"/>
</dbReference>
<evidence type="ECO:0000313" key="2">
    <source>
        <dbReference type="EMBL" id="CRZ00801.1"/>
    </source>
</evidence>